<keyword evidence="8" id="KW-0800">Toxin</keyword>
<reference evidence="10 11" key="1">
    <citation type="submission" date="2018-06" db="EMBL/GenBank/DDBJ databases">
        <title>Genomic Encyclopedia of Type Strains, Phase IV (KMG-IV): sequencing the most valuable type-strain genomes for metagenomic binning, comparative biology and taxonomic classification.</title>
        <authorList>
            <person name="Goeker M."/>
        </authorList>
    </citation>
    <scope>NUCLEOTIDE SEQUENCE [LARGE SCALE GENOMIC DNA]</scope>
    <source>
        <strain evidence="10 11">DSM 24875</strain>
    </source>
</reference>
<dbReference type="InterPro" id="IPR002716">
    <property type="entry name" value="PIN_dom"/>
</dbReference>
<accession>A0A366FE75</accession>
<proteinExistence type="inferred from homology"/>
<comment type="function">
    <text evidence="8">Toxic component of a toxin-antitoxin (TA) system. An RNase.</text>
</comment>
<evidence type="ECO:0000259" key="9">
    <source>
        <dbReference type="Pfam" id="PF01850"/>
    </source>
</evidence>
<name>A0A366FE75_9HYPH</name>
<feature type="binding site" evidence="8">
    <location>
        <position position="100"/>
    </location>
    <ligand>
        <name>Mg(2+)</name>
        <dbReference type="ChEBI" id="CHEBI:18420"/>
    </ligand>
</feature>
<comment type="similarity">
    <text evidence="7 8">Belongs to the PINc/VapC protein family.</text>
</comment>
<dbReference type="Proteomes" id="UP000253529">
    <property type="component" value="Unassembled WGS sequence"/>
</dbReference>
<evidence type="ECO:0000256" key="6">
    <source>
        <dbReference type="ARBA" id="ARBA00022842"/>
    </source>
</evidence>
<keyword evidence="4 8" id="KW-0479">Metal-binding</keyword>
<dbReference type="GO" id="GO:0000287">
    <property type="term" value="F:magnesium ion binding"/>
    <property type="evidence" value="ECO:0007669"/>
    <property type="project" value="UniProtKB-UniRule"/>
</dbReference>
<evidence type="ECO:0000256" key="1">
    <source>
        <dbReference type="ARBA" id="ARBA00001946"/>
    </source>
</evidence>
<feature type="domain" description="PIN" evidence="9">
    <location>
        <begin position="2"/>
        <end position="120"/>
    </location>
</feature>
<keyword evidence="3 8" id="KW-0540">Nuclease</keyword>
<protein>
    <recommendedName>
        <fullName evidence="8">Ribonuclease VapC</fullName>
        <shortName evidence="8">RNase VapC</shortName>
        <ecNumber evidence="8">3.1.-.-</ecNumber>
    </recommendedName>
    <alternativeName>
        <fullName evidence="8">Toxin VapC</fullName>
    </alternativeName>
</protein>
<feature type="binding site" evidence="8">
    <location>
        <position position="4"/>
    </location>
    <ligand>
        <name>Mg(2+)</name>
        <dbReference type="ChEBI" id="CHEBI:18420"/>
    </ligand>
</feature>
<organism evidence="10 11">
    <name type="scientific">Roseiarcus fermentans</name>
    <dbReference type="NCBI Taxonomy" id="1473586"/>
    <lineage>
        <taxon>Bacteria</taxon>
        <taxon>Pseudomonadati</taxon>
        <taxon>Pseudomonadota</taxon>
        <taxon>Alphaproteobacteria</taxon>
        <taxon>Hyphomicrobiales</taxon>
        <taxon>Roseiarcaceae</taxon>
        <taxon>Roseiarcus</taxon>
    </lineage>
</organism>
<dbReference type="PANTHER" id="PTHR33653">
    <property type="entry name" value="RIBONUCLEASE VAPC2"/>
    <property type="match status" value="1"/>
</dbReference>
<evidence type="ECO:0000313" key="11">
    <source>
        <dbReference type="Proteomes" id="UP000253529"/>
    </source>
</evidence>
<comment type="cofactor">
    <cofactor evidence="1 8">
        <name>Mg(2+)</name>
        <dbReference type="ChEBI" id="CHEBI:18420"/>
    </cofactor>
</comment>
<keyword evidence="5 8" id="KW-0378">Hydrolase</keyword>
<dbReference type="SUPFAM" id="SSF88723">
    <property type="entry name" value="PIN domain-like"/>
    <property type="match status" value="1"/>
</dbReference>
<keyword evidence="6 8" id="KW-0460">Magnesium</keyword>
<evidence type="ECO:0000256" key="4">
    <source>
        <dbReference type="ARBA" id="ARBA00022723"/>
    </source>
</evidence>
<evidence type="ECO:0000256" key="3">
    <source>
        <dbReference type="ARBA" id="ARBA00022722"/>
    </source>
</evidence>
<dbReference type="AlphaFoldDB" id="A0A366FE75"/>
<dbReference type="GO" id="GO:0090729">
    <property type="term" value="F:toxin activity"/>
    <property type="evidence" value="ECO:0007669"/>
    <property type="project" value="UniProtKB-KW"/>
</dbReference>
<dbReference type="EC" id="3.1.-.-" evidence="8"/>
<dbReference type="HAMAP" id="MF_00265">
    <property type="entry name" value="VapC_Nob1"/>
    <property type="match status" value="1"/>
</dbReference>
<dbReference type="RefSeq" id="WP_113889785.1">
    <property type="nucleotide sequence ID" value="NZ_QNRK01000013.1"/>
</dbReference>
<evidence type="ECO:0000256" key="2">
    <source>
        <dbReference type="ARBA" id="ARBA00022649"/>
    </source>
</evidence>
<evidence type="ECO:0000256" key="7">
    <source>
        <dbReference type="ARBA" id="ARBA00038093"/>
    </source>
</evidence>
<dbReference type="Pfam" id="PF01850">
    <property type="entry name" value="PIN"/>
    <property type="match status" value="1"/>
</dbReference>
<dbReference type="GO" id="GO:0016787">
    <property type="term" value="F:hydrolase activity"/>
    <property type="evidence" value="ECO:0007669"/>
    <property type="project" value="UniProtKB-KW"/>
</dbReference>
<gene>
    <name evidence="8" type="primary">vapC</name>
    <name evidence="10" type="ORF">DFR50_113150</name>
</gene>
<dbReference type="InterPro" id="IPR050556">
    <property type="entry name" value="Type_II_TA_system_RNase"/>
</dbReference>
<comment type="caution">
    <text evidence="10">The sequence shown here is derived from an EMBL/GenBank/DDBJ whole genome shotgun (WGS) entry which is preliminary data.</text>
</comment>
<dbReference type="InterPro" id="IPR029060">
    <property type="entry name" value="PIN-like_dom_sf"/>
</dbReference>
<keyword evidence="2 8" id="KW-1277">Toxin-antitoxin system</keyword>
<evidence type="ECO:0000313" key="10">
    <source>
        <dbReference type="EMBL" id="RBP12958.1"/>
    </source>
</evidence>
<keyword evidence="11" id="KW-1185">Reference proteome</keyword>
<dbReference type="PANTHER" id="PTHR33653:SF1">
    <property type="entry name" value="RIBONUCLEASE VAPC2"/>
    <property type="match status" value="1"/>
</dbReference>
<dbReference type="EMBL" id="QNRK01000013">
    <property type="protein sequence ID" value="RBP12958.1"/>
    <property type="molecule type" value="Genomic_DNA"/>
</dbReference>
<sequence length="135" mass="15018">MALDTNVLSELMRIGPDPHVVDFVAQLDDPFVSAVVFHELAYGVARLPESDRKLRMVSEIEGFHSRYGERIIVVDYEVSQLSGRLRAKAQRLGRELKPMDSLIAASAVRAGAKLATRNTKDFEPLGIELVNPWTA</sequence>
<evidence type="ECO:0000256" key="5">
    <source>
        <dbReference type="ARBA" id="ARBA00022801"/>
    </source>
</evidence>
<dbReference type="Gene3D" id="3.40.50.1010">
    <property type="entry name" value="5'-nuclease"/>
    <property type="match status" value="1"/>
</dbReference>
<dbReference type="GO" id="GO:0004540">
    <property type="term" value="F:RNA nuclease activity"/>
    <property type="evidence" value="ECO:0007669"/>
    <property type="project" value="InterPro"/>
</dbReference>
<evidence type="ECO:0000256" key="8">
    <source>
        <dbReference type="HAMAP-Rule" id="MF_00265"/>
    </source>
</evidence>
<dbReference type="InterPro" id="IPR022907">
    <property type="entry name" value="VapC_family"/>
</dbReference>